<dbReference type="AlphaFoldDB" id="A0A9Q0YLJ3"/>
<evidence type="ECO:0000313" key="1">
    <source>
        <dbReference type="EMBL" id="KAJ8022859.1"/>
    </source>
</evidence>
<evidence type="ECO:0000313" key="2">
    <source>
        <dbReference type="Proteomes" id="UP001152320"/>
    </source>
</evidence>
<gene>
    <name evidence="1" type="ORF">HOLleu_37869</name>
</gene>
<dbReference type="Proteomes" id="UP001152320">
    <property type="component" value="Chromosome 20"/>
</dbReference>
<keyword evidence="2" id="KW-1185">Reference proteome</keyword>
<name>A0A9Q0YLJ3_HOLLE</name>
<reference evidence="1" key="1">
    <citation type="submission" date="2021-10" db="EMBL/GenBank/DDBJ databases">
        <title>Tropical sea cucumber genome reveals ecological adaptation and Cuvierian tubules defense mechanism.</title>
        <authorList>
            <person name="Chen T."/>
        </authorList>
    </citation>
    <scope>NUCLEOTIDE SEQUENCE</scope>
    <source>
        <strain evidence="1">Nanhai2018</strain>
        <tissue evidence="1">Muscle</tissue>
    </source>
</reference>
<dbReference type="EMBL" id="JAIZAY010000020">
    <property type="protein sequence ID" value="KAJ8022859.1"/>
    <property type="molecule type" value="Genomic_DNA"/>
</dbReference>
<protein>
    <submittedName>
        <fullName evidence="1">Uncharacterized protein</fullName>
    </submittedName>
</protein>
<comment type="caution">
    <text evidence="1">The sequence shown here is derived from an EMBL/GenBank/DDBJ whole genome shotgun (WGS) entry which is preliminary data.</text>
</comment>
<proteinExistence type="predicted"/>
<organism evidence="1 2">
    <name type="scientific">Holothuria leucospilota</name>
    <name type="common">Black long sea cucumber</name>
    <name type="synonym">Mertensiothuria leucospilota</name>
    <dbReference type="NCBI Taxonomy" id="206669"/>
    <lineage>
        <taxon>Eukaryota</taxon>
        <taxon>Metazoa</taxon>
        <taxon>Echinodermata</taxon>
        <taxon>Eleutherozoa</taxon>
        <taxon>Echinozoa</taxon>
        <taxon>Holothuroidea</taxon>
        <taxon>Aspidochirotacea</taxon>
        <taxon>Aspidochirotida</taxon>
        <taxon>Holothuriidae</taxon>
        <taxon>Holothuria</taxon>
    </lineage>
</organism>
<sequence>MVEFSLPRAQSKLTSESRVFDSGQAWAITRHSYFYKRTRRCQYFYRCPHCRVSRHVLKSPRCWRGSV</sequence>
<accession>A0A9Q0YLJ3</accession>